<feature type="domain" description="Protein-glutamine gamma-glutamyltransferase-like C-terminal" evidence="3">
    <location>
        <begin position="169"/>
        <end position="233"/>
    </location>
</feature>
<dbReference type="EMBL" id="JACIBY010000011">
    <property type="protein sequence ID" value="MBB3840462.1"/>
    <property type="molecule type" value="Genomic_DNA"/>
</dbReference>
<organism evidence="4 5">
    <name type="scientific">Runella defluvii</name>
    <dbReference type="NCBI Taxonomy" id="370973"/>
    <lineage>
        <taxon>Bacteria</taxon>
        <taxon>Pseudomonadati</taxon>
        <taxon>Bacteroidota</taxon>
        <taxon>Cytophagia</taxon>
        <taxon>Cytophagales</taxon>
        <taxon>Spirosomataceae</taxon>
        <taxon>Runella</taxon>
    </lineage>
</organism>
<gene>
    <name evidence="4" type="ORF">FHS57_004482</name>
</gene>
<reference evidence="4 5" key="1">
    <citation type="submission" date="2020-08" db="EMBL/GenBank/DDBJ databases">
        <title>Genomic Encyclopedia of Type Strains, Phase IV (KMG-IV): sequencing the most valuable type-strain genomes for metagenomic binning, comparative biology and taxonomic classification.</title>
        <authorList>
            <person name="Goeker M."/>
        </authorList>
    </citation>
    <scope>NUCLEOTIDE SEQUENCE [LARGE SCALE GENOMIC DNA]</scope>
    <source>
        <strain evidence="4 5">DSM 17976</strain>
    </source>
</reference>
<comment type="caution">
    <text evidence="4">The sequence shown here is derived from an EMBL/GenBank/DDBJ whole genome shotgun (WGS) entry which is preliminary data.</text>
</comment>
<sequence length="242" mass="28546">MFLKRLCFVLLFLGLGLLANAQEEGKSTPKDTVSLPAALDNATMTPRLPSDKRLDDYRASRDYNYERDAPPPDNPLARIWNWLSQKINDFLSSSAYENFWQYVFLVGIAGVVIWLLYKAEFIGGMFAKKSEEELVYNRITENIHELDFANLIEEAIAARNYRLATRLYYLNTLKQLTDKKFIHWQPTKTNRSYVEELQETKFKKDFEQLTYQFEYVWYGEFGVTESQFLRLKEEFQAFSTRL</sequence>
<keyword evidence="1" id="KW-0812">Transmembrane</keyword>
<evidence type="ECO:0000256" key="2">
    <source>
        <dbReference type="SAM" id="SignalP"/>
    </source>
</evidence>
<accession>A0A7W5ZRX5</accession>
<feature type="chain" id="PRO_5030815609" description="Protein-glutamine gamma-glutamyltransferase-like C-terminal domain-containing protein" evidence="2">
    <location>
        <begin position="22"/>
        <end position="242"/>
    </location>
</feature>
<evidence type="ECO:0000256" key="1">
    <source>
        <dbReference type="SAM" id="Phobius"/>
    </source>
</evidence>
<dbReference type="InterPro" id="IPR025403">
    <property type="entry name" value="TgpA-like_C"/>
</dbReference>
<evidence type="ECO:0000313" key="4">
    <source>
        <dbReference type="EMBL" id="MBB3840462.1"/>
    </source>
</evidence>
<keyword evidence="2" id="KW-0732">Signal</keyword>
<keyword evidence="1" id="KW-1133">Transmembrane helix</keyword>
<feature type="transmembrane region" description="Helical" evidence="1">
    <location>
        <begin position="99"/>
        <end position="117"/>
    </location>
</feature>
<dbReference type="Proteomes" id="UP000541352">
    <property type="component" value="Unassembled WGS sequence"/>
</dbReference>
<protein>
    <recommendedName>
        <fullName evidence="3">Protein-glutamine gamma-glutamyltransferase-like C-terminal domain-containing protein</fullName>
    </recommendedName>
</protein>
<dbReference type="Pfam" id="PF13559">
    <property type="entry name" value="DUF4129"/>
    <property type="match status" value="1"/>
</dbReference>
<keyword evidence="1" id="KW-0472">Membrane</keyword>
<keyword evidence="5" id="KW-1185">Reference proteome</keyword>
<name>A0A7W5ZRX5_9BACT</name>
<evidence type="ECO:0000313" key="5">
    <source>
        <dbReference type="Proteomes" id="UP000541352"/>
    </source>
</evidence>
<proteinExistence type="predicted"/>
<dbReference type="RefSeq" id="WP_183977446.1">
    <property type="nucleotide sequence ID" value="NZ_JACIBY010000011.1"/>
</dbReference>
<dbReference type="AlphaFoldDB" id="A0A7W5ZRX5"/>
<evidence type="ECO:0000259" key="3">
    <source>
        <dbReference type="Pfam" id="PF13559"/>
    </source>
</evidence>
<feature type="signal peptide" evidence="2">
    <location>
        <begin position="1"/>
        <end position="21"/>
    </location>
</feature>